<dbReference type="AlphaFoldDB" id="W4LJ93"/>
<organism evidence="2 3">
    <name type="scientific">Entotheonella factor</name>
    <dbReference type="NCBI Taxonomy" id="1429438"/>
    <lineage>
        <taxon>Bacteria</taxon>
        <taxon>Pseudomonadati</taxon>
        <taxon>Nitrospinota/Tectimicrobiota group</taxon>
        <taxon>Candidatus Tectimicrobiota</taxon>
        <taxon>Candidatus Entotheonellia</taxon>
        <taxon>Candidatus Entotheonellales</taxon>
        <taxon>Candidatus Entotheonellaceae</taxon>
        <taxon>Candidatus Entotheonella</taxon>
    </lineage>
</organism>
<name>W4LJ93_ENTF1</name>
<dbReference type="HOGENOM" id="CLU_2195342_0_0_7"/>
<accession>W4LJ93</accession>
<protein>
    <recommendedName>
        <fullName evidence="1">Transcription factor zinc-finger domain-containing protein</fullName>
    </recommendedName>
</protein>
<dbReference type="Pfam" id="PF13453">
    <property type="entry name" value="Zn_ribbon_TFIIB"/>
    <property type="match status" value="1"/>
</dbReference>
<gene>
    <name evidence="2" type="ORF">ETSY1_20525</name>
</gene>
<feature type="domain" description="Transcription factor zinc-finger" evidence="1">
    <location>
        <begin position="47"/>
        <end position="86"/>
    </location>
</feature>
<proteinExistence type="predicted"/>
<sequence length="100" mass="10952">MPVKPTEQENEYFAKLEYERRKQELAEQAESTGDGASPGPAAAASFHCPKCGAELIEVTYKGVEIDKCSSCSGLWLDCGELEQVMEGEEGFLGSLKRIFT</sequence>
<evidence type="ECO:0000259" key="1">
    <source>
        <dbReference type="Pfam" id="PF13453"/>
    </source>
</evidence>
<reference evidence="2 3" key="1">
    <citation type="journal article" date="2014" name="Nature">
        <title>An environmental bacterial taxon with a large and distinct metabolic repertoire.</title>
        <authorList>
            <person name="Wilson M.C."/>
            <person name="Mori T."/>
            <person name="Ruckert C."/>
            <person name="Uria A.R."/>
            <person name="Helf M.J."/>
            <person name="Takada K."/>
            <person name="Gernert C."/>
            <person name="Steffens U.A."/>
            <person name="Heycke N."/>
            <person name="Schmitt S."/>
            <person name="Rinke C."/>
            <person name="Helfrich E.J."/>
            <person name="Brachmann A.O."/>
            <person name="Gurgui C."/>
            <person name="Wakimoto T."/>
            <person name="Kracht M."/>
            <person name="Crusemann M."/>
            <person name="Hentschel U."/>
            <person name="Abe I."/>
            <person name="Matsunaga S."/>
            <person name="Kalinowski J."/>
            <person name="Takeyama H."/>
            <person name="Piel J."/>
        </authorList>
    </citation>
    <scope>NUCLEOTIDE SEQUENCE [LARGE SCALE GENOMIC DNA]</scope>
    <source>
        <strain evidence="3">TSY1</strain>
    </source>
</reference>
<evidence type="ECO:0000313" key="2">
    <source>
        <dbReference type="EMBL" id="ETW97979.1"/>
    </source>
</evidence>
<dbReference type="InterPro" id="IPR027392">
    <property type="entry name" value="TF_Znf"/>
</dbReference>
<dbReference type="Proteomes" id="UP000019141">
    <property type="component" value="Unassembled WGS sequence"/>
</dbReference>
<keyword evidence="3" id="KW-1185">Reference proteome</keyword>
<comment type="caution">
    <text evidence="2">The sequence shown here is derived from an EMBL/GenBank/DDBJ whole genome shotgun (WGS) entry which is preliminary data.</text>
</comment>
<dbReference type="EMBL" id="AZHW01000596">
    <property type="protein sequence ID" value="ETW97979.1"/>
    <property type="molecule type" value="Genomic_DNA"/>
</dbReference>
<evidence type="ECO:0000313" key="3">
    <source>
        <dbReference type="Proteomes" id="UP000019141"/>
    </source>
</evidence>